<evidence type="ECO:0000256" key="1">
    <source>
        <dbReference type="ARBA" id="ARBA00022679"/>
    </source>
</evidence>
<dbReference type="NCBIfam" id="TIGR01251">
    <property type="entry name" value="ribP_PPkin"/>
    <property type="match status" value="1"/>
</dbReference>
<dbReference type="InterPro" id="IPR005946">
    <property type="entry name" value="Rib-P_diPkinase"/>
</dbReference>
<comment type="pathway">
    <text evidence="9">Metabolic intermediate biosynthesis; 5-phospho-alpha-D-ribose 1-diphosphate biosynthesis; 5-phospho-alpha-D-ribose 1-diphosphate from D-ribose 5-phosphate (route I): step 1/1.</text>
</comment>
<evidence type="ECO:0000256" key="3">
    <source>
        <dbReference type="ARBA" id="ARBA00022727"/>
    </source>
</evidence>
<dbReference type="PANTHER" id="PTHR10210">
    <property type="entry name" value="RIBOSE-PHOSPHATE DIPHOSPHOKINASE FAMILY MEMBER"/>
    <property type="match status" value="1"/>
</dbReference>
<dbReference type="EC" id="2.7.6.1" evidence="9"/>
<keyword evidence="2 9" id="KW-0479">Metal-binding</keyword>
<comment type="caution">
    <text evidence="11">The sequence shown here is derived from an EMBL/GenBank/DDBJ whole genome shotgun (WGS) entry which is preliminary data.</text>
</comment>
<feature type="binding site" evidence="9">
    <location>
        <position position="199"/>
    </location>
    <ligand>
        <name>D-ribose 5-phosphate</name>
        <dbReference type="ChEBI" id="CHEBI:78346"/>
    </ligand>
</feature>
<comment type="subunit">
    <text evidence="9">Homohexamer.</text>
</comment>
<dbReference type="CDD" id="cd06223">
    <property type="entry name" value="PRTases_typeI"/>
    <property type="match status" value="1"/>
</dbReference>
<feature type="binding site" evidence="9">
    <location>
        <begin position="227"/>
        <end position="231"/>
    </location>
    <ligand>
        <name>D-ribose 5-phosphate</name>
        <dbReference type="ChEBI" id="CHEBI:78346"/>
    </ligand>
</feature>
<feature type="binding site" evidence="9">
    <location>
        <begin position="39"/>
        <end position="41"/>
    </location>
    <ligand>
        <name>ATP</name>
        <dbReference type="ChEBI" id="CHEBI:30616"/>
    </ligand>
</feature>
<keyword evidence="3 9" id="KW-0545">Nucleotide biosynthesis</keyword>
<keyword evidence="9" id="KW-0963">Cytoplasm</keyword>
<dbReference type="GO" id="GO:0000287">
    <property type="term" value="F:magnesium ion binding"/>
    <property type="evidence" value="ECO:0007669"/>
    <property type="project" value="UniProtKB-UniRule"/>
</dbReference>
<dbReference type="Pfam" id="PF13793">
    <property type="entry name" value="Pribosyltran_N"/>
    <property type="match status" value="1"/>
</dbReference>
<proteinExistence type="inferred from homology"/>
<feature type="binding site" evidence="9">
    <location>
        <position position="174"/>
    </location>
    <ligand>
        <name>Mg(2+)</name>
        <dbReference type="ChEBI" id="CHEBI:18420"/>
    </ligand>
</feature>
<feature type="binding site" evidence="9">
    <location>
        <begin position="98"/>
        <end position="99"/>
    </location>
    <ligand>
        <name>ATP</name>
        <dbReference type="ChEBI" id="CHEBI:30616"/>
    </ligand>
</feature>
<comment type="catalytic activity">
    <reaction evidence="8 9">
        <text>D-ribose 5-phosphate + ATP = 5-phospho-alpha-D-ribose 1-diphosphate + AMP + H(+)</text>
        <dbReference type="Rhea" id="RHEA:15609"/>
        <dbReference type="ChEBI" id="CHEBI:15378"/>
        <dbReference type="ChEBI" id="CHEBI:30616"/>
        <dbReference type="ChEBI" id="CHEBI:58017"/>
        <dbReference type="ChEBI" id="CHEBI:78346"/>
        <dbReference type="ChEBI" id="CHEBI:456215"/>
        <dbReference type="EC" id="2.7.6.1"/>
    </reaction>
</comment>
<feature type="binding site" evidence="9">
    <location>
        <position position="223"/>
    </location>
    <ligand>
        <name>D-ribose 5-phosphate</name>
        <dbReference type="ChEBI" id="CHEBI:78346"/>
    </ligand>
</feature>
<evidence type="ECO:0000256" key="7">
    <source>
        <dbReference type="ARBA" id="ARBA00022842"/>
    </source>
</evidence>
<feature type="active site" evidence="9">
    <location>
        <position position="197"/>
    </location>
</feature>
<organism evidence="11 12">
    <name type="scientific">Breznakia blatticola</name>
    <dbReference type="NCBI Taxonomy" id="1754012"/>
    <lineage>
        <taxon>Bacteria</taxon>
        <taxon>Bacillati</taxon>
        <taxon>Bacillota</taxon>
        <taxon>Erysipelotrichia</taxon>
        <taxon>Erysipelotrichales</taxon>
        <taxon>Erysipelotrichaceae</taxon>
        <taxon>Breznakia</taxon>
    </lineage>
</organism>
<evidence type="ECO:0000259" key="10">
    <source>
        <dbReference type="Pfam" id="PF13793"/>
    </source>
</evidence>
<evidence type="ECO:0000256" key="9">
    <source>
        <dbReference type="HAMAP-Rule" id="MF_00583"/>
    </source>
</evidence>
<comment type="subcellular location">
    <subcellularLocation>
        <location evidence="9">Cytoplasm</location>
    </subcellularLocation>
</comment>
<evidence type="ECO:0000256" key="4">
    <source>
        <dbReference type="ARBA" id="ARBA00022741"/>
    </source>
</evidence>
<dbReference type="GO" id="GO:0005737">
    <property type="term" value="C:cytoplasm"/>
    <property type="evidence" value="ECO:0007669"/>
    <property type="project" value="UniProtKB-SubCell"/>
</dbReference>
<feature type="binding site" evidence="9">
    <location>
        <position position="132"/>
    </location>
    <ligand>
        <name>Mg(2+)</name>
        <dbReference type="ChEBI" id="CHEBI:18420"/>
    </ligand>
</feature>
<dbReference type="AlphaFoldDB" id="A0A4R7ZCQ6"/>
<dbReference type="Pfam" id="PF14572">
    <property type="entry name" value="Pribosyl_synth"/>
    <property type="match status" value="1"/>
</dbReference>
<evidence type="ECO:0000256" key="6">
    <source>
        <dbReference type="ARBA" id="ARBA00022840"/>
    </source>
</evidence>
<dbReference type="InterPro" id="IPR000836">
    <property type="entry name" value="PRTase_dom"/>
</dbReference>
<keyword evidence="4 9" id="KW-0547">Nucleotide-binding</keyword>
<dbReference type="GO" id="GO:0006015">
    <property type="term" value="P:5-phosphoribose 1-diphosphate biosynthetic process"/>
    <property type="evidence" value="ECO:0007669"/>
    <property type="project" value="UniProtKB-UniRule"/>
</dbReference>
<comment type="function">
    <text evidence="9">Involved in the biosynthesis of the central metabolite phospho-alpha-D-ribosyl-1-pyrophosphate (PRPP) via the transfer of pyrophosphoryl group from ATP to 1-hydroxyl of ribose-5-phosphate (Rib-5-P).</text>
</comment>
<dbReference type="RefSeq" id="WP_243833758.1">
    <property type="nucleotide sequence ID" value="NZ_SODD01000036.1"/>
</dbReference>
<keyword evidence="7 9" id="KW-0460">Magnesium</keyword>
<comment type="cofactor">
    <cofactor evidence="9">
        <name>Mg(2+)</name>
        <dbReference type="ChEBI" id="CHEBI:18420"/>
    </cofactor>
    <text evidence="9">Binds 2 Mg(2+) ions per subunit.</text>
</comment>
<evidence type="ECO:0000256" key="8">
    <source>
        <dbReference type="ARBA" id="ARBA00049535"/>
    </source>
</evidence>
<evidence type="ECO:0000256" key="5">
    <source>
        <dbReference type="ARBA" id="ARBA00022777"/>
    </source>
</evidence>
<dbReference type="GO" id="GO:0006164">
    <property type="term" value="P:purine nucleotide biosynthetic process"/>
    <property type="evidence" value="ECO:0007669"/>
    <property type="project" value="TreeGrafter"/>
</dbReference>
<dbReference type="EMBL" id="SODD01000036">
    <property type="protein sequence ID" value="TDW14646.1"/>
    <property type="molecule type" value="Genomic_DNA"/>
</dbReference>
<dbReference type="InterPro" id="IPR029099">
    <property type="entry name" value="Pribosyltran_N"/>
</dbReference>
<dbReference type="GO" id="GO:0002189">
    <property type="term" value="C:ribose phosphate diphosphokinase complex"/>
    <property type="evidence" value="ECO:0007669"/>
    <property type="project" value="TreeGrafter"/>
</dbReference>
<dbReference type="GO" id="GO:0004749">
    <property type="term" value="F:ribose phosphate diphosphokinase activity"/>
    <property type="evidence" value="ECO:0007669"/>
    <property type="project" value="UniProtKB-UniRule"/>
</dbReference>
<evidence type="ECO:0000313" key="12">
    <source>
        <dbReference type="Proteomes" id="UP000294743"/>
    </source>
</evidence>
<dbReference type="GO" id="GO:0016301">
    <property type="term" value="F:kinase activity"/>
    <property type="evidence" value="ECO:0007669"/>
    <property type="project" value="UniProtKB-KW"/>
</dbReference>
<dbReference type="FunFam" id="3.40.50.2020:FF:000007">
    <property type="entry name" value="Ribose-phosphate pyrophosphokinase"/>
    <property type="match status" value="1"/>
</dbReference>
<dbReference type="NCBIfam" id="NF002320">
    <property type="entry name" value="PRK01259.1"/>
    <property type="match status" value="1"/>
</dbReference>
<dbReference type="InterPro" id="IPR029057">
    <property type="entry name" value="PRTase-like"/>
</dbReference>
<accession>A0A4R7ZCQ6</accession>
<comment type="similarity">
    <text evidence="9">Belongs to the ribose-phosphate pyrophosphokinase family. Class I subfamily.</text>
</comment>
<dbReference type="HAMAP" id="MF_00583_B">
    <property type="entry name" value="RibP_PPkinase_B"/>
    <property type="match status" value="1"/>
</dbReference>
<feature type="domain" description="Ribose-phosphate pyrophosphokinase N-terminal" evidence="10">
    <location>
        <begin position="7"/>
        <end position="122"/>
    </location>
</feature>
<dbReference type="Proteomes" id="UP000294743">
    <property type="component" value="Unassembled WGS sequence"/>
</dbReference>
<dbReference type="SMART" id="SM01400">
    <property type="entry name" value="Pribosyltran_N"/>
    <property type="match status" value="1"/>
</dbReference>
<keyword evidence="6 9" id="KW-0067">ATP-binding</keyword>
<dbReference type="UniPathway" id="UPA00087">
    <property type="reaction ID" value="UER00172"/>
</dbReference>
<sequence>MDKEKAVVFALTTSVNLAKEMCEVIGLELGKCEVKHFADGEILVQLGDTVRGKDVFIVQSTCNPVSSSIMEVLICIDACKRASAKSISVITPYYGYARQDRKAQPRQPITAKLIADLLQAAGATRVITTELHAAQIQGFFNIPVDDLSVMCIISNYFVEKFGPNADDVVVVSPDHGGTTRARKVANALNCPLAIIDKRRPKPNVAEAMNLIGDVKGKKAIVVDDIVDTAGTLMAGIDMLYNNGATEVYTACAHAVLSDPAIERINNSRIVEFVCTNTIDQTENAKLMPKMRVISLAELLALTIRQIEEGRPVSEMLQRFNYDNK</sequence>
<dbReference type="Gene3D" id="3.40.50.2020">
    <property type="match status" value="2"/>
</dbReference>
<protein>
    <recommendedName>
        <fullName evidence="9">Ribose-phosphate pyrophosphokinase</fullName>
        <shortName evidence="9">RPPK</shortName>
        <ecNumber evidence="9">2.7.6.1</ecNumber>
    </recommendedName>
    <alternativeName>
        <fullName evidence="9">5-phospho-D-ribosyl alpha-1-diphosphate synthase</fullName>
    </alternativeName>
    <alternativeName>
        <fullName evidence="9">Phosphoribosyl diphosphate synthase</fullName>
    </alternativeName>
    <alternativeName>
        <fullName evidence="9">Phosphoribosyl pyrophosphate synthase</fullName>
        <shortName evidence="9">P-Rib-PP synthase</shortName>
        <shortName evidence="9">PRPP synthase</shortName>
        <shortName evidence="9">PRPPase</shortName>
    </alternativeName>
</protein>
<evidence type="ECO:0000313" key="11">
    <source>
        <dbReference type="EMBL" id="TDW14646.1"/>
    </source>
</evidence>
<keyword evidence="12" id="KW-1185">Reference proteome</keyword>
<name>A0A4R7ZCQ6_9FIRM</name>
<keyword evidence="1 9" id="KW-0808">Transferase</keyword>
<dbReference type="InterPro" id="IPR037515">
    <property type="entry name" value="Rib-P_diPkinase_bac"/>
</dbReference>
<dbReference type="PANTHER" id="PTHR10210:SF41">
    <property type="entry name" value="RIBOSE-PHOSPHATE PYROPHOSPHOKINASE 1, CHLOROPLASTIC"/>
    <property type="match status" value="1"/>
</dbReference>
<dbReference type="SUPFAM" id="SSF53271">
    <property type="entry name" value="PRTase-like"/>
    <property type="match status" value="2"/>
</dbReference>
<gene>
    <name evidence="9" type="primary">prs</name>
    <name evidence="11" type="ORF">EDD63_13620</name>
</gene>
<reference evidence="11 12" key="1">
    <citation type="submission" date="2019-03" db="EMBL/GenBank/DDBJ databases">
        <title>Genomic Encyclopedia of Type Strains, Phase IV (KMG-IV): sequencing the most valuable type-strain genomes for metagenomic binning, comparative biology and taxonomic classification.</title>
        <authorList>
            <person name="Goeker M."/>
        </authorList>
    </citation>
    <scope>NUCLEOTIDE SEQUENCE [LARGE SCALE GENOMIC DNA]</scope>
    <source>
        <strain evidence="11 12">DSM 28867</strain>
    </source>
</reference>
<dbReference type="GO" id="GO:0005524">
    <property type="term" value="F:ATP binding"/>
    <property type="evidence" value="ECO:0007669"/>
    <property type="project" value="UniProtKB-KW"/>
</dbReference>
<keyword evidence="5 9" id="KW-0418">Kinase</keyword>
<evidence type="ECO:0000256" key="2">
    <source>
        <dbReference type="ARBA" id="ARBA00022723"/>
    </source>
</evidence>